<dbReference type="OrthoDB" id="9784805at2"/>
<dbReference type="RefSeq" id="WP_054874756.1">
    <property type="nucleotide sequence ID" value="NZ_LKET01000029.1"/>
</dbReference>
<keyword evidence="1" id="KW-0472">Membrane</keyword>
<evidence type="ECO:0000313" key="3">
    <source>
        <dbReference type="Proteomes" id="UP000050326"/>
    </source>
</evidence>
<feature type="transmembrane region" description="Helical" evidence="1">
    <location>
        <begin position="149"/>
        <end position="169"/>
    </location>
</feature>
<comment type="caution">
    <text evidence="2">The sequence shown here is derived from an EMBL/GenBank/DDBJ whole genome shotgun (WGS) entry which is preliminary data.</text>
</comment>
<keyword evidence="1" id="KW-1133">Transmembrane helix</keyword>
<dbReference type="Proteomes" id="UP000050326">
    <property type="component" value="Unassembled WGS sequence"/>
</dbReference>
<gene>
    <name evidence="2" type="ORF">OXPF_16920</name>
</gene>
<evidence type="ECO:0000313" key="2">
    <source>
        <dbReference type="EMBL" id="KPU44609.1"/>
    </source>
</evidence>
<keyword evidence="1" id="KW-0812">Transmembrane</keyword>
<keyword evidence="3" id="KW-1185">Reference proteome</keyword>
<sequence>MGDFNTKKKTTIGGQALIEGVMMRGPEEIAIAVRKPDSQIIIDKRKANSISKKYKILGLPFIRGSVALVESLMVGINALTFSAKFFEDDETVEGPGKFEKFLIKIFGEKLEGAIMGFSVFLSLLMTVGLFFILPSVISTLLNKAVTNGILKNFIEGIIRIAIFAIYILAISNMKDIRRVFEYHGAEHKSIFCYENQEELTVENCRKYSTLHPRCGTNFLFIVMLVSIFVFSFLGWPGLWMRILSRIIFIPIIAGISFELLKFVGRSDSKLVRILIYPGLLLQKLTTREPDDSQLEVAIAALKEVLVENKEADVW</sequence>
<feature type="transmembrane region" description="Helical" evidence="1">
    <location>
        <begin position="215"/>
        <end position="236"/>
    </location>
</feature>
<dbReference type="STRING" id="36849.OXPF_16920"/>
<accession>A0A0P8YXX0</accession>
<evidence type="ECO:0008006" key="4">
    <source>
        <dbReference type="Google" id="ProtNLM"/>
    </source>
</evidence>
<dbReference type="InterPro" id="IPR010787">
    <property type="entry name" value="DUF1385"/>
</dbReference>
<protein>
    <recommendedName>
        <fullName evidence="4">DUF1385 domain-containing protein</fullName>
    </recommendedName>
</protein>
<reference evidence="2 3" key="1">
    <citation type="submission" date="2015-09" db="EMBL/GenBank/DDBJ databases">
        <title>Genome sequence of Oxobacter pfennigii DSM 3222.</title>
        <authorList>
            <person name="Poehlein A."/>
            <person name="Bengelsdorf F.R."/>
            <person name="Schiel-Bengelsdorf B."/>
            <person name="Duerre P."/>
            <person name="Daniel R."/>
        </authorList>
    </citation>
    <scope>NUCLEOTIDE SEQUENCE [LARGE SCALE GENOMIC DNA]</scope>
    <source>
        <strain evidence="2 3">DSM 3222</strain>
    </source>
</reference>
<name>A0A0P8YXX0_9CLOT</name>
<organism evidence="2 3">
    <name type="scientific">Oxobacter pfennigii</name>
    <dbReference type="NCBI Taxonomy" id="36849"/>
    <lineage>
        <taxon>Bacteria</taxon>
        <taxon>Bacillati</taxon>
        <taxon>Bacillota</taxon>
        <taxon>Clostridia</taxon>
        <taxon>Eubacteriales</taxon>
        <taxon>Clostridiaceae</taxon>
        <taxon>Oxobacter</taxon>
    </lineage>
</organism>
<dbReference type="AlphaFoldDB" id="A0A0P8YXX0"/>
<dbReference type="Pfam" id="PF07136">
    <property type="entry name" value="DUF1385"/>
    <property type="match status" value="1"/>
</dbReference>
<proteinExistence type="predicted"/>
<feature type="transmembrane region" description="Helical" evidence="1">
    <location>
        <begin position="113"/>
        <end position="137"/>
    </location>
</feature>
<dbReference type="PATRIC" id="fig|36849.3.peg.1786"/>
<dbReference type="PANTHER" id="PTHR42867:SF1">
    <property type="entry name" value="MEMBRANE PROTEIN-RELATED"/>
    <property type="match status" value="1"/>
</dbReference>
<dbReference type="PANTHER" id="PTHR42867">
    <property type="entry name" value="MEMBRANE PROTEIN-RELATED"/>
    <property type="match status" value="1"/>
</dbReference>
<evidence type="ECO:0000256" key="1">
    <source>
        <dbReference type="SAM" id="Phobius"/>
    </source>
</evidence>
<dbReference type="EMBL" id="LKET01000029">
    <property type="protein sequence ID" value="KPU44609.1"/>
    <property type="molecule type" value="Genomic_DNA"/>
</dbReference>
<feature type="transmembrane region" description="Helical" evidence="1">
    <location>
        <begin position="242"/>
        <end position="263"/>
    </location>
</feature>